<dbReference type="Pfam" id="PF02080">
    <property type="entry name" value="TrkA_C"/>
    <property type="match status" value="1"/>
</dbReference>
<gene>
    <name evidence="10" type="ordered locus">LILAB_12530</name>
</gene>
<evidence type="ECO:0000313" key="10">
    <source>
        <dbReference type="EMBL" id="AEI64413.1"/>
    </source>
</evidence>
<feature type="transmembrane region" description="Helical" evidence="8">
    <location>
        <begin position="119"/>
        <end position="137"/>
    </location>
</feature>
<dbReference type="eggNOG" id="COG0475">
    <property type="taxonomic scope" value="Bacteria"/>
</dbReference>
<feature type="transmembrane region" description="Helical" evidence="8">
    <location>
        <begin position="6"/>
        <end position="25"/>
    </location>
</feature>
<dbReference type="GO" id="GO:0006813">
    <property type="term" value="P:potassium ion transport"/>
    <property type="evidence" value="ECO:0007669"/>
    <property type="project" value="UniProtKB-KW"/>
</dbReference>
<keyword evidence="4" id="KW-0406">Ion transport</keyword>
<dbReference type="InterPro" id="IPR038770">
    <property type="entry name" value="Na+/solute_symporter_sf"/>
</dbReference>
<dbReference type="PANTHER" id="PTHR42751">
    <property type="entry name" value="SODIUM/HYDROGEN EXCHANGER FAMILY/TRKA DOMAIN PROTEIN"/>
    <property type="match status" value="1"/>
</dbReference>
<reference evidence="10 11" key="1">
    <citation type="journal article" date="2011" name="J. Bacteriol.">
        <title>Genome sequence of the halotolerant marine bacterium Myxococcus fulvus HW-1.</title>
        <authorList>
            <person name="Li Z.F."/>
            <person name="Li X."/>
            <person name="Liu H."/>
            <person name="Liu X."/>
            <person name="Han K."/>
            <person name="Wu Z.H."/>
            <person name="Hu W."/>
            <person name="Li F.F."/>
            <person name="Li Y.Z."/>
        </authorList>
    </citation>
    <scope>NUCLEOTIDE SEQUENCE [LARGE SCALE GENOMIC DNA]</scope>
    <source>
        <strain evidence="11">ATCC BAA-855 / HW-1</strain>
    </source>
</reference>
<evidence type="ECO:0000313" key="11">
    <source>
        <dbReference type="Proteomes" id="UP000000488"/>
    </source>
</evidence>
<evidence type="ECO:0000259" key="9">
    <source>
        <dbReference type="PROSITE" id="PS51202"/>
    </source>
</evidence>
<keyword evidence="5 8" id="KW-0812">Transmembrane</keyword>
<dbReference type="SUPFAM" id="SSF116726">
    <property type="entry name" value="TrkA C-terminal domain-like"/>
    <property type="match status" value="2"/>
</dbReference>
<feature type="transmembrane region" description="Helical" evidence="8">
    <location>
        <begin position="544"/>
        <end position="562"/>
    </location>
</feature>
<accession>F8C7L3</accession>
<proteinExistence type="inferred from homology"/>
<dbReference type="GO" id="GO:0008324">
    <property type="term" value="F:monoatomic cation transmembrane transporter activity"/>
    <property type="evidence" value="ECO:0007669"/>
    <property type="project" value="InterPro"/>
</dbReference>
<dbReference type="Gene3D" id="3.30.70.1450">
    <property type="entry name" value="Regulator of K+ conductance, C-terminal domain"/>
    <property type="match status" value="2"/>
</dbReference>
<dbReference type="STRING" id="483219.LILAB_12530"/>
<protein>
    <submittedName>
        <fullName evidence="10">Putative transporter</fullName>
    </submittedName>
</protein>
<evidence type="ECO:0000256" key="2">
    <source>
        <dbReference type="ARBA" id="ARBA00005551"/>
    </source>
</evidence>
<evidence type="ECO:0000256" key="7">
    <source>
        <dbReference type="ARBA" id="ARBA00023136"/>
    </source>
</evidence>
<evidence type="ECO:0000256" key="8">
    <source>
        <dbReference type="SAM" id="Phobius"/>
    </source>
</evidence>
<feature type="transmembrane region" description="Helical" evidence="8">
    <location>
        <begin position="32"/>
        <end position="51"/>
    </location>
</feature>
<feature type="transmembrane region" description="Helical" evidence="8">
    <location>
        <begin position="424"/>
        <end position="446"/>
    </location>
</feature>
<dbReference type="Gene3D" id="1.20.1530.20">
    <property type="match status" value="1"/>
</dbReference>
<evidence type="ECO:0000256" key="4">
    <source>
        <dbReference type="ARBA" id="ARBA00022538"/>
    </source>
</evidence>
<dbReference type="Pfam" id="PF00999">
    <property type="entry name" value="Na_H_Exchanger"/>
    <property type="match status" value="1"/>
</dbReference>
<dbReference type="GO" id="GO:0015297">
    <property type="term" value="F:antiporter activity"/>
    <property type="evidence" value="ECO:0007669"/>
    <property type="project" value="InterPro"/>
</dbReference>
<keyword evidence="3" id="KW-0813">Transport</keyword>
<keyword evidence="6 8" id="KW-1133">Transmembrane helix</keyword>
<keyword evidence="4" id="KW-0630">Potassium</keyword>
<feature type="transmembrane region" description="Helical" evidence="8">
    <location>
        <begin position="82"/>
        <end position="107"/>
    </location>
</feature>
<dbReference type="eggNOG" id="COG0490">
    <property type="taxonomic scope" value="Bacteria"/>
</dbReference>
<comment type="similarity">
    <text evidence="2">Belongs to the monovalent cation:proton antiporter 2 (CPA2) transporter (TC 2.A.37) family.</text>
</comment>
<comment type="subcellular location">
    <subcellularLocation>
        <location evidence="1">Membrane</location>
        <topology evidence="1">Multi-pass membrane protein</topology>
    </subcellularLocation>
</comment>
<evidence type="ECO:0000256" key="3">
    <source>
        <dbReference type="ARBA" id="ARBA00022448"/>
    </source>
</evidence>
<name>F8C7L3_MYXFH</name>
<feature type="transmembrane region" description="Helical" evidence="8">
    <location>
        <begin position="57"/>
        <end position="75"/>
    </location>
</feature>
<dbReference type="GO" id="GO:1902600">
    <property type="term" value="P:proton transmembrane transport"/>
    <property type="evidence" value="ECO:0007669"/>
    <property type="project" value="InterPro"/>
</dbReference>
<dbReference type="AlphaFoldDB" id="F8C7L3"/>
<dbReference type="PANTHER" id="PTHR42751:SF3">
    <property type="entry name" value="SODIUM_GLUTAMATE SYMPORTER"/>
    <property type="match status" value="1"/>
</dbReference>
<dbReference type="EMBL" id="CP002830">
    <property type="protein sequence ID" value="AEI64413.1"/>
    <property type="molecule type" value="Genomic_DNA"/>
</dbReference>
<evidence type="ECO:0000256" key="6">
    <source>
        <dbReference type="ARBA" id="ARBA00022989"/>
    </source>
</evidence>
<dbReference type="InterPro" id="IPR006153">
    <property type="entry name" value="Cation/H_exchanger_TM"/>
</dbReference>
<feature type="transmembrane region" description="Helical" evidence="8">
    <location>
        <begin position="356"/>
        <end position="376"/>
    </location>
</feature>
<keyword evidence="4" id="KW-0633">Potassium transport</keyword>
<feature type="transmembrane region" description="Helical" evidence="8">
    <location>
        <begin position="466"/>
        <end position="487"/>
    </location>
</feature>
<organism evidence="10 11">
    <name type="scientific">Myxococcus fulvus (strain ATCC BAA-855 / HW-1)</name>
    <dbReference type="NCBI Taxonomy" id="483219"/>
    <lineage>
        <taxon>Bacteria</taxon>
        <taxon>Pseudomonadati</taxon>
        <taxon>Myxococcota</taxon>
        <taxon>Myxococcia</taxon>
        <taxon>Myxococcales</taxon>
        <taxon>Cystobacterineae</taxon>
        <taxon>Myxococcaceae</taxon>
        <taxon>Myxococcus</taxon>
    </lineage>
</organism>
<feature type="transmembrane region" description="Helical" evidence="8">
    <location>
        <begin position="516"/>
        <end position="538"/>
    </location>
</feature>
<feature type="transmembrane region" description="Helical" evidence="8">
    <location>
        <begin position="149"/>
        <end position="169"/>
    </location>
</feature>
<keyword evidence="7 8" id="KW-0472">Membrane</keyword>
<dbReference type="PROSITE" id="PS51202">
    <property type="entry name" value="RCK_C"/>
    <property type="match status" value="1"/>
</dbReference>
<feature type="domain" description="RCK C-terminal" evidence="9">
    <location>
        <begin position="657"/>
        <end position="743"/>
    </location>
</feature>
<evidence type="ECO:0000256" key="1">
    <source>
        <dbReference type="ARBA" id="ARBA00004141"/>
    </source>
</evidence>
<dbReference type="HOGENOM" id="CLU_020579_0_0_7"/>
<dbReference type="Proteomes" id="UP000000488">
    <property type="component" value="Chromosome"/>
</dbReference>
<sequence>MHGAHEVLQAIAVVLCVAAVTTVLFQKLRQPVVLGYILAGLVVGPYLPIPLVANPEVVTTLSELGVILLMFSLGLEFSLRKLFSVGPTAGVTAVIQCSIMIWLGFVVGRAFGWTTVESLFTGALIAISSTTIIAKAFDEQNIRGRLRELVVGVLIVEDLIAVLLMATLTAVSTGTGLSLGELSITTGRLVAFLVGLVVVGLFIIPRAVRYVVKLNRPETTLVASVGICFAVALLAQAFGYSVALGAFLAGSLVAESGEEKVVEHLVQPVKDIFAAIFFVSVGMLINPELVAEHWAAILVLTVVVITGKILSVALGAFLTGNSTRTSVQAGMSLAQIGEFSFIIAGLGLSLKATGNFIYPVAVAVSAITTLTTPLLIRASGPVASYVDRKLPKPLQTFVTLYGTWVERLRDAPRRQTFGAGVRRLARLLLLDAVLIIVLVIGTSLMAGRLAAIIEAQLGIDDQLSRYIIIGGAMLLSIPFLVGVVQVARRLGEELAEAALPGRKDGRVDLAAAPRRVLLVTLQLCIILLVSVPVVAITQPFLRGAMGPVVVLALIGALGVTFWRGATNLHGHVRAGAQVIVEALAAQSHSREPGADEQALDHVSKVLPGLGEPVPVRLEASSRAAGKTLAEVNLRGLTGATVLAIRRGDSSVSVPSAQEVLQPGDVLALTGTHDAVVEASSPAAGKTLAEVNLRGLTGATVLAIRRGDSSVSVPSAQEVLQPGDVLALTGTHDAVEAAKSLLTGAPLPVAAPEPTGAQV</sequence>
<feature type="transmembrane region" description="Helical" evidence="8">
    <location>
        <begin position="189"/>
        <end position="208"/>
    </location>
</feature>
<dbReference type="GO" id="GO:0016020">
    <property type="term" value="C:membrane"/>
    <property type="evidence" value="ECO:0007669"/>
    <property type="project" value="UniProtKB-SubCell"/>
</dbReference>
<feature type="transmembrane region" description="Helical" evidence="8">
    <location>
        <begin position="220"/>
        <end position="243"/>
    </location>
</feature>
<dbReference type="KEGG" id="mfu:LILAB_12530"/>
<dbReference type="InterPro" id="IPR036721">
    <property type="entry name" value="RCK_C_sf"/>
</dbReference>
<feature type="transmembrane region" description="Helical" evidence="8">
    <location>
        <begin position="294"/>
        <end position="318"/>
    </location>
</feature>
<evidence type="ECO:0000256" key="5">
    <source>
        <dbReference type="ARBA" id="ARBA00022692"/>
    </source>
</evidence>
<dbReference type="InterPro" id="IPR006037">
    <property type="entry name" value="RCK_C"/>
</dbReference>